<sequence length="68" mass="7237">MASPLGESASMAHGPSLSPMEPLGHLRDACPRLPEPVPTKTPPSYDKTQRLFVTLVIKPLQDTARGGS</sequence>
<keyword evidence="3" id="KW-1185">Reference proteome</keyword>
<comment type="caution">
    <text evidence="2">The sequence shown here is derived from an EMBL/GenBank/DDBJ whole genome shotgun (WGS) entry which is preliminary data.</text>
</comment>
<evidence type="ECO:0000313" key="3">
    <source>
        <dbReference type="Proteomes" id="UP001501020"/>
    </source>
</evidence>
<dbReference type="EMBL" id="BAAAMR010000083">
    <property type="protein sequence ID" value="GAA2159094.1"/>
    <property type="molecule type" value="Genomic_DNA"/>
</dbReference>
<name>A0ABP5M1F1_9ACTN</name>
<proteinExistence type="predicted"/>
<protein>
    <submittedName>
        <fullName evidence="2">Uncharacterized protein</fullName>
    </submittedName>
</protein>
<evidence type="ECO:0000256" key="1">
    <source>
        <dbReference type="SAM" id="MobiDB-lite"/>
    </source>
</evidence>
<feature type="region of interest" description="Disordered" evidence="1">
    <location>
        <begin position="1"/>
        <end position="46"/>
    </location>
</feature>
<organism evidence="2 3">
    <name type="scientific">Actinomadura napierensis</name>
    <dbReference type="NCBI Taxonomy" id="267854"/>
    <lineage>
        <taxon>Bacteria</taxon>
        <taxon>Bacillati</taxon>
        <taxon>Actinomycetota</taxon>
        <taxon>Actinomycetes</taxon>
        <taxon>Streptosporangiales</taxon>
        <taxon>Thermomonosporaceae</taxon>
        <taxon>Actinomadura</taxon>
    </lineage>
</organism>
<evidence type="ECO:0000313" key="2">
    <source>
        <dbReference type="EMBL" id="GAA2159094.1"/>
    </source>
</evidence>
<accession>A0ABP5M1F1</accession>
<reference evidence="3" key="1">
    <citation type="journal article" date="2019" name="Int. J. Syst. Evol. Microbiol.">
        <title>The Global Catalogue of Microorganisms (GCM) 10K type strain sequencing project: providing services to taxonomists for standard genome sequencing and annotation.</title>
        <authorList>
            <consortium name="The Broad Institute Genomics Platform"/>
            <consortium name="The Broad Institute Genome Sequencing Center for Infectious Disease"/>
            <person name="Wu L."/>
            <person name="Ma J."/>
        </authorList>
    </citation>
    <scope>NUCLEOTIDE SEQUENCE [LARGE SCALE GENOMIC DNA]</scope>
    <source>
        <strain evidence="3">JCM 13850</strain>
    </source>
</reference>
<dbReference type="Proteomes" id="UP001501020">
    <property type="component" value="Unassembled WGS sequence"/>
</dbReference>
<gene>
    <name evidence="2" type="ORF">GCM10009727_70570</name>
</gene>